<evidence type="ECO:0000313" key="3">
    <source>
        <dbReference type="Proteomes" id="UP000289340"/>
    </source>
</evidence>
<dbReference type="Proteomes" id="UP000289340">
    <property type="component" value="Chromosome 11"/>
</dbReference>
<sequence>MGCGKSKHDVASGNTVLQRKKSGVSSQENGTETKDTNNNNVVDNVSSEVQVEQKGSESVKESDVEVKDDLVVNDVKSEAEKTNVQEKEKLEGGEERSESEKSEDEKDDSLKENEQKINDAETVEATEEKMPAENEKEDASVKKEEDIKDTKTSISEGEEKDLKAEEVCGVNKKDNRESNNQRRCERQEEIKDNYRNQSGYFYVIAFCGLY</sequence>
<name>A0A445I802_GLYSO</name>
<dbReference type="EMBL" id="QZWG01000011">
    <property type="protein sequence ID" value="RZB82183.1"/>
    <property type="molecule type" value="Genomic_DNA"/>
</dbReference>
<feature type="compositionally biased region" description="Basic and acidic residues" evidence="1">
    <location>
        <begin position="160"/>
        <end position="186"/>
    </location>
</feature>
<dbReference type="AlphaFoldDB" id="A0A445I802"/>
<reference evidence="2 3" key="1">
    <citation type="submission" date="2018-09" db="EMBL/GenBank/DDBJ databases">
        <title>A high-quality reference genome of wild soybean provides a powerful tool to mine soybean genomes.</title>
        <authorList>
            <person name="Xie M."/>
            <person name="Chung C.Y.L."/>
            <person name="Li M.-W."/>
            <person name="Wong F.-L."/>
            <person name="Chan T.-F."/>
            <person name="Lam H.-M."/>
        </authorList>
    </citation>
    <scope>NUCLEOTIDE SEQUENCE [LARGE SCALE GENOMIC DNA]</scope>
    <source>
        <strain evidence="3">cv. W05</strain>
        <tissue evidence="2">Hypocotyl of etiolated seedlings</tissue>
    </source>
</reference>
<feature type="compositionally biased region" description="Polar residues" evidence="1">
    <location>
        <begin position="12"/>
        <end position="30"/>
    </location>
</feature>
<keyword evidence="3" id="KW-1185">Reference proteome</keyword>
<feature type="region of interest" description="Disordered" evidence="1">
    <location>
        <begin position="1"/>
        <end position="186"/>
    </location>
</feature>
<feature type="compositionally biased region" description="Low complexity" evidence="1">
    <location>
        <begin position="37"/>
        <end position="53"/>
    </location>
</feature>
<feature type="compositionally biased region" description="Basic and acidic residues" evidence="1">
    <location>
        <begin position="1"/>
        <end position="10"/>
    </location>
</feature>
<accession>A0A445I802</accession>
<comment type="caution">
    <text evidence="2">The sequence shown here is derived from an EMBL/GenBank/DDBJ whole genome shotgun (WGS) entry which is preliminary data.</text>
</comment>
<feature type="compositionally biased region" description="Basic and acidic residues" evidence="1">
    <location>
        <begin position="126"/>
        <end position="151"/>
    </location>
</feature>
<evidence type="ECO:0000256" key="1">
    <source>
        <dbReference type="SAM" id="MobiDB-lite"/>
    </source>
</evidence>
<protein>
    <submittedName>
        <fullName evidence="2">Uncharacterized protein</fullName>
    </submittedName>
</protein>
<gene>
    <name evidence="2" type="ORF">D0Y65_031391</name>
</gene>
<organism evidence="2 3">
    <name type="scientific">Glycine soja</name>
    <name type="common">Wild soybean</name>
    <dbReference type="NCBI Taxonomy" id="3848"/>
    <lineage>
        <taxon>Eukaryota</taxon>
        <taxon>Viridiplantae</taxon>
        <taxon>Streptophyta</taxon>
        <taxon>Embryophyta</taxon>
        <taxon>Tracheophyta</taxon>
        <taxon>Spermatophyta</taxon>
        <taxon>Magnoliopsida</taxon>
        <taxon>eudicotyledons</taxon>
        <taxon>Gunneridae</taxon>
        <taxon>Pentapetalae</taxon>
        <taxon>rosids</taxon>
        <taxon>fabids</taxon>
        <taxon>Fabales</taxon>
        <taxon>Fabaceae</taxon>
        <taxon>Papilionoideae</taxon>
        <taxon>50 kb inversion clade</taxon>
        <taxon>NPAAA clade</taxon>
        <taxon>indigoferoid/millettioid clade</taxon>
        <taxon>Phaseoleae</taxon>
        <taxon>Glycine</taxon>
        <taxon>Glycine subgen. Soja</taxon>
    </lineage>
</organism>
<evidence type="ECO:0000313" key="2">
    <source>
        <dbReference type="EMBL" id="RZB82183.1"/>
    </source>
</evidence>
<proteinExistence type="predicted"/>
<feature type="compositionally biased region" description="Basic and acidic residues" evidence="1">
    <location>
        <begin position="54"/>
        <end position="119"/>
    </location>
</feature>